<dbReference type="Proteomes" id="UP000005408">
    <property type="component" value="Unassembled WGS sequence"/>
</dbReference>
<dbReference type="EnsemblMetazoa" id="G20909.1">
    <property type="protein sequence ID" value="G20909.1:cds"/>
    <property type="gene ID" value="G20909"/>
</dbReference>
<feature type="compositionally biased region" description="Basic and acidic residues" evidence="1">
    <location>
        <begin position="23"/>
        <end position="35"/>
    </location>
</feature>
<reference evidence="2" key="1">
    <citation type="submission" date="2022-08" db="UniProtKB">
        <authorList>
            <consortium name="EnsemblMetazoa"/>
        </authorList>
    </citation>
    <scope>IDENTIFICATION</scope>
    <source>
        <strain evidence="2">05x7-T-G4-1.051#20</strain>
    </source>
</reference>
<dbReference type="AlphaFoldDB" id="A0A8W8JX71"/>
<evidence type="ECO:0000313" key="2">
    <source>
        <dbReference type="EnsemblMetazoa" id="G20909.1:cds"/>
    </source>
</evidence>
<proteinExistence type="predicted"/>
<dbReference type="RefSeq" id="XP_034336168.1">
    <property type="nucleotide sequence ID" value="XM_034480277.2"/>
</dbReference>
<name>A0A8W8JX71_MAGGI</name>
<dbReference type="GeneID" id="117692474"/>
<feature type="region of interest" description="Disordered" evidence="1">
    <location>
        <begin position="238"/>
        <end position="260"/>
    </location>
</feature>
<organism evidence="2 3">
    <name type="scientific">Magallana gigas</name>
    <name type="common">Pacific oyster</name>
    <name type="synonym">Crassostrea gigas</name>
    <dbReference type="NCBI Taxonomy" id="29159"/>
    <lineage>
        <taxon>Eukaryota</taxon>
        <taxon>Metazoa</taxon>
        <taxon>Spiralia</taxon>
        <taxon>Lophotrochozoa</taxon>
        <taxon>Mollusca</taxon>
        <taxon>Bivalvia</taxon>
        <taxon>Autobranchia</taxon>
        <taxon>Pteriomorphia</taxon>
        <taxon>Ostreida</taxon>
        <taxon>Ostreoidea</taxon>
        <taxon>Ostreidae</taxon>
        <taxon>Magallana</taxon>
    </lineage>
</organism>
<keyword evidence="3" id="KW-1185">Reference proteome</keyword>
<accession>A0A8W8JX71</accession>
<dbReference type="KEGG" id="crg:117692474"/>
<feature type="region of interest" description="Disordered" evidence="1">
    <location>
        <begin position="1"/>
        <end position="46"/>
    </location>
</feature>
<protein>
    <submittedName>
        <fullName evidence="2">Uncharacterized protein</fullName>
    </submittedName>
</protein>
<evidence type="ECO:0000313" key="3">
    <source>
        <dbReference type="Proteomes" id="UP000005408"/>
    </source>
</evidence>
<sequence length="372" mass="42717">MAGTKRAAPDFESHNLLTPPKLTHSDSDSSYKKDSSSPSSSDEDVPLHTSKWTRSLLDKLGVVIKETLPLQIINEWNLATLPQSVLKEMETTSLKTTLCLRNIDFHSLEEIWEITRYDKDLVRLLKPDDFESHSTLFGRCSFDDFLYALGCVLKVIEEKREILEWQYQLLFDKFLQMFGISSMHQPLMSTKEAKIMSRTVFSQPDLLCTTSNPRTDRPILFVCELTLDFHDCKVKKNQPVDETDDSPPSKKLRSKVSASSTASCKIPDHLLAQHVGELLVHMDESATSRAILGMTVERTYVRITSLHINEKILEKVKFADGTGSIHYDAESERPSFFYSKAMNYLKKEDRIELIQSLLHIKMMQRKFETEMK</sequence>
<dbReference type="OMA" id="VERTHIR"/>
<dbReference type="OrthoDB" id="6072251at2759"/>
<evidence type="ECO:0000256" key="1">
    <source>
        <dbReference type="SAM" id="MobiDB-lite"/>
    </source>
</evidence>